<evidence type="ECO:0000313" key="2">
    <source>
        <dbReference type="Proteomes" id="UP000243374"/>
    </source>
</evidence>
<reference evidence="1 2" key="1">
    <citation type="submission" date="2016-10" db="EMBL/GenBank/DDBJ databases">
        <authorList>
            <person name="Varghese N."/>
            <person name="Submissions S."/>
        </authorList>
    </citation>
    <scope>NUCLEOTIDE SEQUENCE [LARGE SCALE GENOMIC DNA]</scope>
    <source>
        <strain evidence="1 2">22B</strain>
    </source>
</reference>
<dbReference type="Proteomes" id="UP000243374">
    <property type="component" value="Unassembled WGS sequence"/>
</dbReference>
<name>A0A662ZC87_9GAMM</name>
<organism evidence="1 2">
    <name type="scientific">Succinivibrio dextrinosolvens</name>
    <dbReference type="NCBI Taxonomy" id="83771"/>
    <lineage>
        <taxon>Bacteria</taxon>
        <taxon>Pseudomonadati</taxon>
        <taxon>Pseudomonadota</taxon>
        <taxon>Gammaproteobacteria</taxon>
        <taxon>Aeromonadales</taxon>
        <taxon>Succinivibrionaceae</taxon>
        <taxon>Succinivibrio</taxon>
    </lineage>
</organism>
<accession>A0A662ZC87</accession>
<proteinExistence type="predicted"/>
<evidence type="ECO:0000313" key="1">
    <source>
        <dbReference type="EMBL" id="SFK41790.1"/>
    </source>
</evidence>
<dbReference type="EMBL" id="FOSF01000071">
    <property type="protein sequence ID" value="SFK41790.1"/>
    <property type="molecule type" value="Genomic_DNA"/>
</dbReference>
<sequence length="234" mass="25981">MILKSTRIIWKLKEGTVLPYGPAQASFEESNASEVSVSVKSESLSEVPFQKQNYSEGLNQTSEMLNAPASNAQNTPDSEVVTEVSAACTDKDVSSETCEDRVEQTYPDSINPHLVNPANTNPIVEGGAVNTSSKIQNFSARWQSLPYRLRPKRADVFVDMQSSVDYINSLVDFLKKKGLDVKEYNDEVRYLPSDIILADASRLIDAGTVLVLQRGKRYIWEALLKEFGARLNGK</sequence>
<dbReference type="RefSeq" id="WP_074841624.1">
    <property type="nucleotide sequence ID" value="NZ_CP047056.1"/>
</dbReference>
<gene>
    <name evidence="1" type="ORF">SAMN04487865_107110</name>
</gene>
<protein>
    <submittedName>
        <fullName evidence="1">Uncharacterized protein</fullName>
    </submittedName>
</protein>
<dbReference type="AlphaFoldDB" id="A0A662ZC87"/>
<keyword evidence="2" id="KW-1185">Reference proteome</keyword>